<dbReference type="RefSeq" id="XP_003958405.1">
    <property type="nucleotide sequence ID" value="XM_003958356.1"/>
</dbReference>
<evidence type="ECO:0000313" key="3">
    <source>
        <dbReference type="Proteomes" id="UP000005220"/>
    </source>
</evidence>
<dbReference type="AlphaFoldDB" id="H2AY20"/>
<dbReference type="HOGENOM" id="CLU_2469419_0_0_1"/>
<accession>H2AY20</accession>
<feature type="region of interest" description="Disordered" evidence="1">
    <location>
        <begin position="65"/>
        <end position="88"/>
    </location>
</feature>
<dbReference type="OrthoDB" id="4054682at2759"/>
<dbReference type="Proteomes" id="UP000005220">
    <property type="component" value="Chromosome 7"/>
</dbReference>
<keyword evidence="3" id="KW-1185">Reference proteome</keyword>
<organism evidence="2 3">
    <name type="scientific">Kazachstania africana (strain ATCC 22294 / BCRC 22015 / CBS 2517 / CECT 1963 / NBRC 1671 / NRRL Y-8276)</name>
    <name type="common">Yeast</name>
    <name type="synonym">Kluyveromyces africanus</name>
    <dbReference type="NCBI Taxonomy" id="1071382"/>
    <lineage>
        <taxon>Eukaryota</taxon>
        <taxon>Fungi</taxon>
        <taxon>Dikarya</taxon>
        <taxon>Ascomycota</taxon>
        <taxon>Saccharomycotina</taxon>
        <taxon>Saccharomycetes</taxon>
        <taxon>Saccharomycetales</taxon>
        <taxon>Saccharomycetaceae</taxon>
        <taxon>Kazachstania</taxon>
    </lineage>
</organism>
<name>H2AY20_KAZAF</name>
<proteinExistence type="predicted"/>
<evidence type="ECO:0000313" key="2">
    <source>
        <dbReference type="EMBL" id="CCF59270.1"/>
    </source>
</evidence>
<dbReference type="EMBL" id="HE650827">
    <property type="protein sequence ID" value="CCF59270.1"/>
    <property type="molecule type" value="Genomic_DNA"/>
</dbReference>
<dbReference type="FunCoup" id="H2AY20">
    <property type="interactions" value="82"/>
</dbReference>
<sequence>MSEASVTPAPVSVKKHESEHNQQVVEDPDTDKLVIPWDKVDQEIDVKSFTGYTVKLNGWIRHDIRGQRKTEIDEKEESANEEPADLKE</sequence>
<feature type="region of interest" description="Disordered" evidence="1">
    <location>
        <begin position="1"/>
        <end position="30"/>
    </location>
</feature>
<gene>
    <name evidence="2" type="primary">KAFR0G02360</name>
    <name evidence="2" type="ORF">KAFR_0G02360</name>
</gene>
<protein>
    <submittedName>
        <fullName evidence="2">Uncharacterized protein</fullName>
    </submittedName>
</protein>
<feature type="compositionally biased region" description="Acidic residues" evidence="1">
    <location>
        <begin position="73"/>
        <end position="88"/>
    </location>
</feature>
<reference evidence="2 3" key="1">
    <citation type="journal article" date="2011" name="Proc. Natl. Acad. Sci. U.S.A.">
        <title>Evolutionary erosion of yeast sex chromosomes by mating-type switching accidents.</title>
        <authorList>
            <person name="Gordon J.L."/>
            <person name="Armisen D."/>
            <person name="Proux-Wera E."/>
            <person name="Oheigeartaigh S.S."/>
            <person name="Byrne K.P."/>
            <person name="Wolfe K.H."/>
        </authorList>
    </citation>
    <scope>NUCLEOTIDE SEQUENCE [LARGE SCALE GENOMIC DNA]</scope>
    <source>
        <strain evidence="3">ATCC 22294 / BCRC 22015 / CBS 2517 / CECT 1963 / NBRC 1671 / NRRL Y-8276</strain>
    </source>
</reference>
<dbReference type="KEGG" id="kaf:KAFR_0G02360"/>
<evidence type="ECO:0000256" key="1">
    <source>
        <dbReference type="SAM" id="MobiDB-lite"/>
    </source>
</evidence>
<dbReference type="GeneID" id="13887249"/>
<dbReference type="InParanoid" id="H2AY20"/>